<protein>
    <recommendedName>
        <fullName evidence="3">Craniofacial development protein 2-like</fullName>
    </recommendedName>
</protein>
<name>A0ABM5KFL9_DIAVI</name>
<sequence>MANSLSARTFSVSNLQLRTRLTPIKSELGLPLRGRKGPKKLVLTIAMLNVRSMTGKGRELVEFIEIRTIGVLYQQETCWKGNKSRDLEDGCKLLWSRNGVGIILNNWKEGFL</sequence>
<evidence type="ECO:0000313" key="2">
    <source>
        <dbReference type="Proteomes" id="UP001652700"/>
    </source>
</evidence>
<dbReference type="Proteomes" id="UP001652700">
    <property type="component" value="Unplaced"/>
</dbReference>
<accession>A0ABM5KFL9</accession>
<organism evidence="1 2">
    <name type="scientific">Diabrotica virgifera virgifera</name>
    <name type="common">western corn rootworm</name>
    <dbReference type="NCBI Taxonomy" id="50390"/>
    <lineage>
        <taxon>Eukaryota</taxon>
        <taxon>Metazoa</taxon>
        <taxon>Ecdysozoa</taxon>
        <taxon>Arthropoda</taxon>
        <taxon>Hexapoda</taxon>
        <taxon>Insecta</taxon>
        <taxon>Pterygota</taxon>
        <taxon>Neoptera</taxon>
        <taxon>Endopterygota</taxon>
        <taxon>Coleoptera</taxon>
        <taxon>Polyphaga</taxon>
        <taxon>Cucujiformia</taxon>
        <taxon>Chrysomeloidea</taxon>
        <taxon>Chrysomelidae</taxon>
        <taxon>Galerucinae</taxon>
        <taxon>Diabroticina</taxon>
        <taxon>Diabroticites</taxon>
        <taxon>Diabrotica</taxon>
    </lineage>
</organism>
<keyword evidence="2" id="KW-1185">Reference proteome</keyword>
<reference evidence="1" key="1">
    <citation type="submission" date="2025-05" db="UniProtKB">
        <authorList>
            <consortium name="EnsemblMetazoa"/>
        </authorList>
    </citation>
    <scope>IDENTIFICATION</scope>
</reference>
<dbReference type="EnsemblMetazoa" id="XM_050653028.1">
    <property type="protein sequence ID" value="XP_050508985.1"/>
    <property type="gene ID" value="LOC126886176"/>
</dbReference>
<evidence type="ECO:0000313" key="1">
    <source>
        <dbReference type="EnsemblMetazoa" id="XP_050508985.1"/>
    </source>
</evidence>
<dbReference type="GeneID" id="126886176"/>
<evidence type="ECO:0008006" key="3">
    <source>
        <dbReference type="Google" id="ProtNLM"/>
    </source>
</evidence>
<proteinExistence type="predicted"/>
<dbReference type="RefSeq" id="XP_050508985.1">
    <property type="nucleotide sequence ID" value="XM_050653028.1"/>
</dbReference>